<feature type="compositionally biased region" description="Polar residues" evidence="11">
    <location>
        <begin position="230"/>
        <end position="241"/>
    </location>
</feature>
<feature type="transmembrane region" description="Helical" evidence="10">
    <location>
        <begin position="49"/>
        <end position="72"/>
    </location>
</feature>
<dbReference type="AlphaFoldDB" id="A0A132NPT5"/>
<evidence type="ECO:0000256" key="7">
    <source>
        <dbReference type="ARBA" id="ARBA00023288"/>
    </source>
</evidence>
<evidence type="ECO:0000256" key="8">
    <source>
        <dbReference type="ARBA" id="ARBA00023315"/>
    </source>
</evidence>
<evidence type="ECO:0000313" key="13">
    <source>
        <dbReference type="EMBL" id="KWX12105.1"/>
    </source>
</evidence>
<evidence type="ECO:0000256" key="1">
    <source>
        <dbReference type="ARBA" id="ARBA00004127"/>
    </source>
</evidence>
<organism evidence="13 14">
    <name type="scientific">Giardia duodenalis assemblage B</name>
    <dbReference type="NCBI Taxonomy" id="1394984"/>
    <lineage>
        <taxon>Eukaryota</taxon>
        <taxon>Metamonada</taxon>
        <taxon>Diplomonadida</taxon>
        <taxon>Hexamitidae</taxon>
        <taxon>Giardiinae</taxon>
        <taxon>Giardia</taxon>
    </lineage>
</organism>
<evidence type="ECO:0000256" key="11">
    <source>
        <dbReference type="SAM" id="MobiDB-lite"/>
    </source>
</evidence>
<dbReference type="PANTHER" id="PTHR22883:SF43">
    <property type="entry name" value="PALMITOYLTRANSFERASE APP"/>
    <property type="match status" value="1"/>
</dbReference>
<dbReference type="GO" id="GO:0019706">
    <property type="term" value="F:protein-cysteine S-palmitoyltransferase activity"/>
    <property type="evidence" value="ECO:0007669"/>
    <property type="project" value="UniProtKB-EC"/>
</dbReference>
<evidence type="ECO:0000256" key="4">
    <source>
        <dbReference type="ARBA" id="ARBA00022989"/>
    </source>
</evidence>
<gene>
    <name evidence="13" type="ORF">QR46_3948</name>
</gene>
<dbReference type="EMBL" id="JXTI01000136">
    <property type="protein sequence ID" value="KWX12105.1"/>
    <property type="molecule type" value="Genomic_DNA"/>
</dbReference>
<feature type="transmembrane region" description="Helical" evidence="10">
    <location>
        <begin position="187"/>
        <end position="213"/>
    </location>
</feature>
<evidence type="ECO:0000256" key="10">
    <source>
        <dbReference type="RuleBase" id="RU079119"/>
    </source>
</evidence>
<dbReference type="GO" id="GO:0005794">
    <property type="term" value="C:Golgi apparatus"/>
    <property type="evidence" value="ECO:0007669"/>
    <property type="project" value="TreeGrafter"/>
</dbReference>
<evidence type="ECO:0000256" key="2">
    <source>
        <dbReference type="ARBA" id="ARBA00022679"/>
    </source>
</evidence>
<evidence type="ECO:0000259" key="12">
    <source>
        <dbReference type="Pfam" id="PF01529"/>
    </source>
</evidence>
<keyword evidence="2 10" id="KW-0808">Transferase</keyword>
<feature type="transmembrane region" description="Helical" evidence="10">
    <location>
        <begin position="21"/>
        <end position="43"/>
    </location>
</feature>
<comment type="caution">
    <text evidence="13">The sequence shown here is derived from an EMBL/GenBank/DDBJ whole genome shotgun (WGS) entry which is preliminary data.</text>
</comment>
<evidence type="ECO:0000313" key="14">
    <source>
        <dbReference type="Proteomes" id="UP000070089"/>
    </source>
</evidence>
<protein>
    <recommendedName>
        <fullName evidence="10">Palmitoyltransferase</fullName>
        <ecNumber evidence="10">2.3.1.225</ecNumber>
    </recommendedName>
</protein>
<evidence type="ECO:0000256" key="9">
    <source>
        <dbReference type="ARBA" id="ARBA00048048"/>
    </source>
</evidence>
<evidence type="ECO:0000256" key="5">
    <source>
        <dbReference type="ARBA" id="ARBA00023136"/>
    </source>
</evidence>
<dbReference type="Proteomes" id="UP000070089">
    <property type="component" value="Unassembled WGS sequence"/>
</dbReference>
<comment type="subcellular location">
    <subcellularLocation>
        <location evidence="1">Endomembrane system</location>
        <topology evidence="1">Multi-pass membrane protein</topology>
    </subcellularLocation>
</comment>
<dbReference type="GO" id="GO:0005783">
    <property type="term" value="C:endoplasmic reticulum"/>
    <property type="evidence" value="ECO:0007669"/>
    <property type="project" value="TreeGrafter"/>
</dbReference>
<evidence type="ECO:0000256" key="6">
    <source>
        <dbReference type="ARBA" id="ARBA00023139"/>
    </source>
</evidence>
<keyword evidence="5 10" id="KW-0472">Membrane</keyword>
<comment type="domain">
    <text evidence="10">The DHHC domain is required for palmitoyltransferase activity.</text>
</comment>
<dbReference type="GO" id="GO:0006612">
    <property type="term" value="P:protein targeting to membrane"/>
    <property type="evidence" value="ECO:0007669"/>
    <property type="project" value="TreeGrafter"/>
</dbReference>
<accession>A0A132NPT5</accession>
<keyword evidence="6" id="KW-0564">Palmitate</keyword>
<dbReference type="PANTHER" id="PTHR22883">
    <property type="entry name" value="ZINC FINGER DHHC DOMAIN CONTAINING PROTEIN"/>
    <property type="match status" value="1"/>
</dbReference>
<keyword evidence="7" id="KW-0449">Lipoprotein</keyword>
<dbReference type="VEuPathDB" id="GiardiaDB:QR46_3948"/>
<dbReference type="InterPro" id="IPR001594">
    <property type="entry name" value="Palmitoyltrfase_DHHC"/>
</dbReference>
<reference evidence="13 14" key="1">
    <citation type="journal article" date="2015" name="Mol. Biochem. Parasitol.">
        <title>Identification of polymorphic genes for use in assemblage B genotyping assays through comparative genomics of multiple assemblage B Giardia duodenalis isolates.</title>
        <authorList>
            <person name="Wielinga C."/>
            <person name="Thompson R.C."/>
            <person name="Monis P."/>
            <person name="Ryan U."/>
        </authorList>
    </citation>
    <scope>NUCLEOTIDE SEQUENCE [LARGE SCALE GENOMIC DNA]</scope>
    <source>
        <strain evidence="13 14">BAH15c1</strain>
    </source>
</reference>
<dbReference type="OrthoDB" id="4096362at2759"/>
<keyword evidence="3 10" id="KW-0812">Transmembrane</keyword>
<comment type="similarity">
    <text evidence="10">Belongs to the DHHC palmitoyltransferase family.</text>
</comment>
<dbReference type="Pfam" id="PF01529">
    <property type="entry name" value="DHHC"/>
    <property type="match status" value="1"/>
</dbReference>
<keyword evidence="8 10" id="KW-0012">Acyltransferase</keyword>
<evidence type="ECO:0000256" key="3">
    <source>
        <dbReference type="ARBA" id="ARBA00022692"/>
    </source>
</evidence>
<comment type="catalytic activity">
    <reaction evidence="9 10">
        <text>L-cysteinyl-[protein] + hexadecanoyl-CoA = S-hexadecanoyl-L-cysteinyl-[protein] + CoA</text>
        <dbReference type="Rhea" id="RHEA:36683"/>
        <dbReference type="Rhea" id="RHEA-COMP:10131"/>
        <dbReference type="Rhea" id="RHEA-COMP:11032"/>
        <dbReference type="ChEBI" id="CHEBI:29950"/>
        <dbReference type="ChEBI" id="CHEBI:57287"/>
        <dbReference type="ChEBI" id="CHEBI:57379"/>
        <dbReference type="ChEBI" id="CHEBI:74151"/>
        <dbReference type="EC" id="2.3.1.225"/>
    </reaction>
</comment>
<dbReference type="PROSITE" id="PS50216">
    <property type="entry name" value="DHHC"/>
    <property type="match status" value="1"/>
</dbReference>
<keyword evidence="4 10" id="KW-1133">Transmembrane helix</keyword>
<name>A0A132NPT5_GIAIN</name>
<dbReference type="InterPro" id="IPR039859">
    <property type="entry name" value="PFA4/ZDH16/20/ERF2-like"/>
</dbReference>
<feature type="transmembrane region" description="Helical" evidence="10">
    <location>
        <begin position="153"/>
        <end position="181"/>
    </location>
</feature>
<dbReference type="EC" id="2.3.1.225" evidence="10"/>
<feature type="region of interest" description="Disordered" evidence="11">
    <location>
        <begin position="227"/>
        <end position="256"/>
    </location>
</feature>
<feature type="domain" description="Palmitoyltransferase DHHC" evidence="12">
    <location>
        <begin position="109"/>
        <end position="225"/>
    </location>
</feature>
<proteinExistence type="inferred from homology"/>
<sequence length="359" mass="39455">MCKFYGIGRCCGKRGIRGQDFGCFCGTVIVYITYCILTCAFLAGESQKILTPYVSYGVTIATCLLCVTLYLFTGITDPGYMPICPEGRFNSELKAGIIVPYRVGNLEGTAVYCTTCNIFRPPGTSHCDDCGHCIVYFDHHCPWVGTDVGIRNYGYFVCSMLGILIYCGWILAHTLVCFIAVNSTVPIIVVCLLCAMGSLFGICFSIGMGCANLRLISKDTSTRAYKRGRSSATEQVQQMHTVDTPADDPKDNTGPDTLASLELPQDNVNNSHSVLPPLEADSKIEPGNLPKSHGVSQSRAAELIATIQNTWTYKHIRHLGWRRVFLGKYMPQLIDMSAQEAEEIAWVWTVVLCSADPLE</sequence>